<sequence>MQKFRCCAANFFPVLCRFSPEYSFSEQLDRLNIRQEIYHDAIHFSGSTL</sequence>
<dbReference type="HOGENOM" id="CLU_3135050_0_0_6"/>
<proteinExistence type="predicted"/>
<accession>A0A0H2VCM6</accession>
<dbReference type="AlphaFoldDB" id="A0A0H2VCM6"/>
<dbReference type="STRING" id="199310.c4770"/>
<reference evidence="1 2" key="1">
    <citation type="journal article" date="2002" name="Proc. Natl. Acad. Sci. U.S.A.">
        <title>Extensive mosaic structure revealed by the complete genome sequence of uropathogenic Escherichia coli.</title>
        <authorList>
            <person name="Welch R.A."/>
            <person name="Burland V."/>
            <person name="Plunkett G.III."/>
            <person name="Redford P."/>
            <person name="Roesch P."/>
            <person name="Rasko D."/>
            <person name="Buckles E.L."/>
            <person name="Liou S.R."/>
            <person name="Boutin A."/>
            <person name="Hackett J."/>
            <person name="Stroud D."/>
            <person name="Mayhew G.F."/>
            <person name="Rose D.J."/>
            <person name="Zhou S."/>
            <person name="Schwartz D.C."/>
            <person name="Perna N.T."/>
            <person name="Mobley H.L."/>
            <person name="Donnenberg M.S."/>
            <person name="Blattner F.R."/>
        </authorList>
    </citation>
    <scope>NUCLEOTIDE SEQUENCE [LARGE SCALE GENOMIC DNA]</scope>
    <source>
        <strain evidence="2">CFT073 / ATCC 700928 / UPEC</strain>
    </source>
</reference>
<organism evidence="1 2">
    <name type="scientific">Escherichia coli O6:H1 (strain CFT073 / ATCC 700928 / UPEC)</name>
    <dbReference type="NCBI Taxonomy" id="199310"/>
    <lineage>
        <taxon>Bacteria</taxon>
        <taxon>Pseudomonadati</taxon>
        <taxon>Pseudomonadota</taxon>
        <taxon>Gammaproteobacteria</taxon>
        <taxon>Enterobacterales</taxon>
        <taxon>Enterobacteriaceae</taxon>
        <taxon>Escherichia</taxon>
    </lineage>
</organism>
<dbReference type="EMBL" id="AE014075">
    <property type="protein sequence ID" value="AAN83203.1"/>
    <property type="molecule type" value="Genomic_DNA"/>
</dbReference>
<dbReference type="KEGG" id="ecc:c4770"/>
<evidence type="ECO:0000313" key="2">
    <source>
        <dbReference type="Proteomes" id="UP000001410"/>
    </source>
</evidence>
<evidence type="ECO:0000313" key="1">
    <source>
        <dbReference type="EMBL" id="AAN83203.1"/>
    </source>
</evidence>
<gene>
    <name evidence="1" type="ordered locus">c4770</name>
</gene>
<protein>
    <submittedName>
        <fullName evidence="1">Uncharacterized protein</fullName>
    </submittedName>
</protein>
<keyword evidence="2" id="KW-1185">Reference proteome</keyword>
<name>A0A0H2VCM6_ECOL6</name>
<dbReference type="Proteomes" id="UP000001410">
    <property type="component" value="Chromosome"/>
</dbReference>